<name>A0A059FAN1_9PROT</name>
<dbReference type="CDD" id="cd02440">
    <property type="entry name" value="AdoMet_MTases"/>
    <property type="match status" value="1"/>
</dbReference>
<evidence type="ECO:0000313" key="3">
    <source>
        <dbReference type="Proteomes" id="UP000025171"/>
    </source>
</evidence>
<dbReference type="STRING" id="1280950.HJO_16575"/>
<dbReference type="InterPro" id="IPR041698">
    <property type="entry name" value="Methyltransf_25"/>
</dbReference>
<dbReference type="OrthoDB" id="9804312at2"/>
<dbReference type="RefSeq" id="WP_035619270.1">
    <property type="nucleotide sequence ID" value="NZ_ARYK01000012.1"/>
</dbReference>
<dbReference type="PATRIC" id="fig|1280950.3.peg.3319"/>
<dbReference type="Pfam" id="PF13649">
    <property type="entry name" value="Methyltransf_25"/>
    <property type="match status" value="1"/>
</dbReference>
<dbReference type="EMBL" id="ARYK01000012">
    <property type="protein sequence ID" value="KCZ87606.1"/>
    <property type="molecule type" value="Genomic_DNA"/>
</dbReference>
<evidence type="ECO:0000259" key="1">
    <source>
        <dbReference type="Pfam" id="PF13649"/>
    </source>
</evidence>
<dbReference type="Proteomes" id="UP000025171">
    <property type="component" value="Unassembled WGS sequence"/>
</dbReference>
<proteinExistence type="predicted"/>
<dbReference type="Gene3D" id="2.20.25.570">
    <property type="match status" value="1"/>
</dbReference>
<protein>
    <recommendedName>
        <fullName evidence="1">Methyltransferase domain-containing protein</fullName>
    </recommendedName>
</protein>
<dbReference type="Gene3D" id="3.40.50.150">
    <property type="entry name" value="Vaccinia Virus protein VP39"/>
    <property type="match status" value="1"/>
</dbReference>
<sequence length="246" mass="27064">MKFGPETFGELNAEDYDALHDPGTTDESVELIAEIAAGRRTLELAIGTGRLALPLAATGLEVHGIEGSPLMVAKLREKPGGDTVPVTIGDFADVDADGTFGHVFLAFNTLFNLTSQADQVRCFANVAKRLEPGGTFLVETFVPDAERTRSDQSLRAMKVGFKSVWLEAAIHDPVEQVIEFQRMRITEQGVRLVPLVMRYAWPAEIDLMANLAGLQLKHRWGGWRKEPFTADSRMHVSVYEKSVPVA</sequence>
<accession>A0A059FAN1</accession>
<feature type="domain" description="Methyltransferase" evidence="1">
    <location>
        <begin position="42"/>
        <end position="134"/>
    </location>
</feature>
<organism evidence="2 3">
    <name type="scientific">Hyphomonas johnsonii MHS-2</name>
    <dbReference type="NCBI Taxonomy" id="1280950"/>
    <lineage>
        <taxon>Bacteria</taxon>
        <taxon>Pseudomonadati</taxon>
        <taxon>Pseudomonadota</taxon>
        <taxon>Alphaproteobacteria</taxon>
        <taxon>Hyphomonadales</taxon>
        <taxon>Hyphomonadaceae</taxon>
        <taxon>Hyphomonas</taxon>
    </lineage>
</organism>
<dbReference type="SUPFAM" id="SSF53335">
    <property type="entry name" value="S-adenosyl-L-methionine-dependent methyltransferases"/>
    <property type="match status" value="1"/>
</dbReference>
<gene>
    <name evidence="2" type="ORF">HJO_16575</name>
</gene>
<dbReference type="eggNOG" id="COG0030">
    <property type="taxonomic scope" value="Bacteria"/>
</dbReference>
<keyword evidence="3" id="KW-1185">Reference proteome</keyword>
<reference evidence="2 3" key="1">
    <citation type="journal article" date="2014" name="Antonie Van Leeuwenhoek">
        <title>Hyphomonas beringensis sp. nov. and Hyphomonas chukchiensis sp. nov., isolated from surface seawater of the Bering Sea and Chukchi Sea.</title>
        <authorList>
            <person name="Li C."/>
            <person name="Lai Q."/>
            <person name="Li G."/>
            <person name="Dong C."/>
            <person name="Wang J."/>
            <person name="Liao Y."/>
            <person name="Shao Z."/>
        </authorList>
    </citation>
    <scope>NUCLEOTIDE SEQUENCE [LARGE SCALE GENOMIC DNA]</scope>
    <source>
        <strain evidence="2 3">MHS-2</strain>
    </source>
</reference>
<dbReference type="InterPro" id="IPR029063">
    <property type="entry name" value="SAM-dependent_MTases_sf"/>
</dbReference>
<dbReference type="AlphaFoldDB" id="A0A059FAN1"/>
<evidence type="ECO:0000313" key="2">
    <source>
        <dbReference type="EMBL" id="KCZ87606.1"/>
    </source>
</evidence>
<comment type="caution">
    <text evidence="2">The sequence shown here is derived from an EMBL/GenBank/DDBJ whole genome shotgun (WGS) entry which is preliminary data.</text>
</comment>